<proteinExistence type="predicted"/>
<accession>A0A840UTW1</accession>
<name>A0A840UTW1_9BACT</name>
<keyword evidence="2" id="KW-1185">Reference proteome</keyword>
<dbReference type="EMBL" id="JACHEO010000021">
    <property type="protein sequence ID" value="MBB5349232.1"/>
    <property type="molecule type" value="Genomic_DNA"/>
</dbReference>
<evidence type="ECO:0000313" key="1">
    <source>
        <dbReference type="EMBL" id="MBB5349232.1"/>
    </source>
</evidence>
<dbReference type="Proteomes" id="UP000539642">
    <property type="component" value="Unassembled WGS sequence"/>
</dbReference>
<reference evidence="1 2" key="1">
    <citation type="submission" date="2020-08" db="EMBL/GenBank/DDBJ databases">
        <title>Genomic Encyclopedia of Type Strains, Phase IV (KMG-IV): sequencing the most valuable type-strain genomes for metagenomic binning, comparative biology and taxonomic classification.</title>
        <authorList>
            <person name="Goeker M."/>
        </authorList>
    </citation>
    <scope>NUCLEOTIDE SEQUENCE [LARGE SCALE GENOMIC DNA]</scope>
    <source>
        <strain evidence="1 2">DSM 28570</strain>
    </source>
</reference>
<sequence length="33" mass="3476">MLATPHAAASADNVITEKLQIMDPGIGRDGRPE</sequence>
<evidence type="ECO:0000313" key="2">
    <source>
        <dbReference type="Proteomes" id="UP000539642"/>
    </source>
</evidence>
<comment type="caution">
    <text evidence="1">The sequence shown here is derived from an EMBL/GenBank/DDBJ whole genome shotgun (WGS) entry which is preliminary data.</text>
</comment>
<dbReference type="AlphaFoldDB" id="A0A840UTW1"/>
<gene>
    <name evidence="1" type="ORF">HNQ81_002984</name>
</gene>
<protein>
    <submittedName>
        <fullName evidence="1">Uncharacterized protein</fullName>
    </submittedName>
</protein>
<organism evidence="1 2">
    <name type="scientific">Desulfoprunum benzoelyticum</name>
    <dbReference type="NCBI Taxonomy" id="1506996"/>
    <lineage>
        <taxon>Bacteria</taxon>
        <taxon>Pseudomonadati</taxon>
        <taxon>Thermodesulfobacteriota</taxon>
        <taxon>Desulfobulbia</taxon>
        <taxon>Desulfobulbales</taxon>
        <taxon>Desulfobulbaceae</taxon>
        <taxon>Desulfoprunum</taxon>
    </lineage>
</organism>